<dbReference type="Pfam" id="PF23559">
    <property type="entry name" value="WHD_DRP"/>
    <property type="match status" value="1"/>
</dbReference>
<feature type="domain" description="Disease resistance protein At4g27190-like leucine-rich repeats" evidence="8">
    <location>
        <begin position="1234"/>
        <end position="1379"/>
    </location>
</feature>
<dbReference type="PANTHER" id="PTHR36766">
    <property type="entry name" value="PLANT BROAD-SPECTRUM MILDEW RESISTANCE PROTEIN RPW8"/>
    <property type="match status" value="1"/>
</dbReference>
<evidence type="ECO:0000259" key="6">
    <source>
        <dbReference type="Pfam" id="PF00931"/>
    </source>
</evidence>
<evidence type="ECO:0000259" key="9">
    <source>
        <dbReference type="Pfam" id="PF23559"/>
    </source>
</evidence>
<evidence type="ECO:0000259" key="7">
    <source>
        <dbReference type="Pfam" id="PF18052"/>
    </source>
</evidence>
<evidence type="ECO:0000313" key="11">
    <source>
        <dbReference type="EMBL" id="WKA01535.1"/>
    </source>
</evidence>
<dbReference type="Pfam" id="PF00931">
    <property type="entry name" value="NB-ARC"/>
    <property type="match status" value="1"/>
</dbReference>
<dbReference type="Pfam" id="PF23247">
    <property type="entry name" value="LRR_RPS2"/>
    <property type="match status" value="1"/>
</dbReference>
<protein>
    <recommendedName>
        <fullName evidence="13">Disease resistance RPP13-like protein 1</fullName>
    </recommendedName>
</protein>
<dbReference type="InterPro" id="IPR027417">
    <property type="entry name" value="P-loop_NTPase"/>
</dbReference>
<feature type="domain" description="NB-ARC" evidence="6">
    <location>
        <begin position="169"/>
        <end position="342"/>
    </location>
</feature>
<keyword evidence="4" id="KW-0611">Plant defense</keyword>
<evidence type="ECO:0008006" key="13">
    <source>
        <dbReference type="Google" id="ProtNLM"/>
    </source>
</evidence>
<name>A0ABY9D239_VITVI</name>
<keyword evidence="12" id="KW-1185">Reference proteome</keyword>
<feature type="domain" description="Disease resistance protein winged helix" evidence="9">
    <location>
        <begin position="428"/>
        <end position="495"/>
    </location>
</feature>
<keyword evidence="5" id="KW-0067">ATP-binding</keyword>
<keyword evidence="3" id="KW-0547">Nucleotide-binding</keyword>
<organism evidence="11 12">
    <name type="scientific">Vitis vinifera</name>
    <name type="common">Grape</name>
    <dbReference type="NCBI Taxonomy" id="29760"/>
    <lineage>
        <taxon>Eukaryota</taxon>
        <taxon>Viridiplantae</taxon>
        <taxon>Streptophyta</taxon>
        <taxon>Embryophyta</taxon>
        <taxon>Tracheophyta</taxon>
        <taxon>Spermatophyta</taxon>
        <taxon>Magnoliopsida</taxon>
        <taxon>eudicotyledons</taxon>
        <taxon>Gunneridae</taxon>
        <taxon>Pentapetalae</taxon>
        <taxon>rosids</taxon>
        <taxon>Vitales</taxon>
        <taxon>Vitaceae</taxon>
        <taxon>Viteae</taxon>
        <taxon>Vitis</taxon>
    </lineage>
</organism>
<evidence type="ECO:0000313" key="12">
    <source>
        <dbReference type="Proteomes" id="UP001227230"/>
    </source>
</evidence>
<evidence type="ECO:0000256" key="2">
    <source>
        <dbReference type="ARBA" id="ARBA00022737"/>
    </source>
</evidence>
<evidence type="ECO:0000256" key="3">
    <source>
        <dbReference type="ARBA" id="ARBA00022741"/>
    </source>
</evidence>
<dbReference type="SUPFAM" id="SSF52058">
    <property type="entry name" value="L domain-like"/>
    <property type="match status" value="3"/>
</dbReference>
<dbReference type="PANTHER" id="PTHR36766:SF51">
    <property type="entry name" value="DISEASE RESISTANCE RPP13-LIKE PROTEIN 1"/>
    <property type="match status" value="1"/>
</dbReference>
<evidence type="ECO:0000256" key="5">
    <source>
        <dbReference type="ARBA" id="ARBA00022840"/>
    </source>
</evidence>
<feature type="domain" description="R13L1/DRL21-like LRR repeat region" evidence="10">
    <location>
        <begin position="691"/>
        <end position="818"/>
    </location>
</feature>
<dbReference type="InterPro" id="IPR056789">
    <property type="entry name" value="LRR_R13L1-DRL21"/>
</dbReference>
<evidence type="ECO:0000256" key="4">
    <source>
        <dbReference type="ARBA" id="ARBA00022821"/>
    </source>
</evidence>
<sequence>MYNFGKKRMEEGDQKLMNLWFILTQREYFLCVCCACTDWDLSDAEDKQITDHSVKEWLGNLKDLAYDMEDILDEFAYEALQRELTAKEADHQGRPSKVRKLVSICLGIFNPNVNMRSKVLEITRHLRDISAQKSELCLEKVAAITHSTGGRPVTASLVYEPQVYGRGTKKEIIIGMLLRNEPTKTNFSVVSIVAMGGMGKTTVARLVYDDDKTITKHFDKKAWVCVSDQFDAVRITKTILNSVTNSQSSDSQDLHQIQENLGNELKGKKFLIVLDDLWNDDYFELDMLCSPFWVGAQGSKILVTTRNNNVANKMRGHKILHELKQLPYDDCLKIFQTHAFEHMNIDEHPNLESIGRRIVEKCGGSPLAARALGGLLRSELRECEWERVLYIKVWDFTDKECDIIPALRLSYYHLSSHLKRCFTYCANFPQDYEFTKQGLILLWKAEGLIQQSKDNRKMEDLGDKYFDELLSRSFFQSSNSNKSRFVMHDLINDLAKSIAGDTCLHLDDGLWNDLQCSVLENTRHSSFIRHHYDIFKNFERFHKKERLRTFIALPIDVPTNGGRFFLSNKVLEELIPRLGHLRVLSLAHYMISKIPDSFGELKHLRYLNLSYTSIKWLPNSIGNLFYLQTLKLSLCEELIRLPISISNLINHRHLDVAGAIKLQEMPIRIGKLKDLRILSNFIVDKNNGLTIKELKDMSHLRGELCISKLENVVNIQDARDADLKSKRNLESLIMQWSSELDGSGNERNQMDVLDSLQPCSNLNKLCIQLYGGPEFPRWIGGALFSKMVDLRLIDCRKCTSLPCLGQLPSLKQLRIQGMVGVKKVGAEFYGEIRVSAGKFFPSLESLHFNSMSEWEHWEDWSSSTVSLFPCLHELTIEVCPKLIMKLPTYLPSLTKLSVHFCRELESPLSRLPLLKELQVTECNEAVLSSGNDLTSLTKLTISGISGLIKLHEGIVQFLKGLRVLKVSECVKLEYLWEDGFGSENSHSLEIRDCDQLVSLGCNLQSLEISGCAELERLPNGWQSLTCLEELRIRACPKLASFPDVGFPPMLRNLFLDNCKGLKSLPDGMMLKMRNGSTDSNNLCLLEKLEIDNCPSLICFPKGQLPTTLKKLTIHDCQNLKSLPEGMMGMCALEDLSIRGCPFPKGQLPTTLKSLSISNCESLKSLPEGMMDMCALEDLCIEGCPCLIGLLIGGLPATLKELRIWSCKSLGSLAEGIMHQHSTNAAALQALEISSLKSLPEGIMHQHSTNAAALRVLSIYECPFLTSFPRGKFPSTLEQLHIRDCESLEPISKEMFHSTNNSLQSLTLRRYPNLKTLPDCLNTLTDLRIVDFENLELLLPQIKNLTRLTSLFIQNCENIKTPLSQWGLSRLTSLKYLRISGMFPDATSFSDDPHSILFPTTLTSLTLSHFRNLESLASLSLQTLTSLEQLEIQSCPKLRSILSREGLLPDTLSRLFVRCCPHLKQRYSKEEGYDWPKIAHIPCVDIHDQLNI</sequence>
<dbReference type="Gene3D" id="1.10.10.10">
    <property type="entry name" value="Winged helix-like DNA-binding domain superfamily/Winged helix DNA-binding domain"/>
    <property type="match status" value="1"/>
</dbReference>
<dbReference type="InterPro" id="IPR041118">
    <property type="entry name" value="Rx_N"/>
</dbReference>
<evidence type="ECO:0000259" key="10">
    <source>
        <dbReference type="Pfam" id="PF25019"/>
    </source>
</evidence>
<dbReference type="Gene3D" id="3.40.50.300">
    <property type="entry name" value="P-loop containing nucleotide triphosphate hydrolases"/>
    <property type="match status" value="1"/>
</dbReference>
<reference evidence="11 12" key="1">
    <citation type="journal article" date="2023" name="Hortic Res">
        <title>The complete reference genome for grapevine (Vitis vinifera L.) genetics and breeding.</title>
        <authorList>
            <person name="Shi X."/>
            <person name="Cao S."/>
            <person name="Wang X."/>
            <person name="Huang S."/>
            <person name="Wang Y."/>
            <person name="Liu Z."/>
            <person name="Liu W."/>
            <person name="Leng X."/>
            <person name="Peng Y."/>
            <person name="Wang N."/>
            <person name="Wang Y."/>
            <person name="Ma Z."/>
            <person name="Xu X."/>
            <person name="Zhang F."/>
            <person name="Xue H."/>
            <person name="Zhong H."/>
            <person name="Wang Y."/>
            <person name="Zhang K."/>
            <person name="Velt A."/>
            <person name="Avia K."/>
            <person name="Holtgrawe D."/>
            <person name="Grimplet J."/>
            <person name="Matus J.T."/>
            <person name="Ware D."/>
            <person name="Wu X."/>
            <person name="Wang H."/>
            <person name="Liu C."/>
            <person name="Fang Y."/>
            <person name="Rustenholz C."/>
            <person name="Cheng Z."/>
            <person name="Xiao H."/>
            <person name="Zhou Y."/>
        </authorList>
    </citation>
    <scope>NUCLEOTIDE SEQUENCE [LARGE SCALE GENOMIC DNA]</scope>
    <source>
        <strain evidence="12">cv. Pinot noir / PN40024</strain>
        <tissue evidence="11">Leaf</tissue>
    </source>
</reference>
<dbReference type="InterPro" id="IPR036388">
    <property type="entry name" value="WH-like_DNA-bd_sf"/>
</dbReference>
<dbReference type="Gene3D" id="3.80.10.10">
    <property type="entry name" value="Ribonuclease Inhibitor"/>
    <property type="match status" value="5"/>
</dbReference>
<dbReference type="InterPro" id="IPR002182">
    <property type="entry name" value="NB-ARC"/>
</dbReference>
<dbReference type="Proteomes" id="UP001227230">
    <property type="component" value="Chromosome 13"/>
</dbReference>
<keyword evidence="2" id="KW-0677">Repeat</keyword>
<keyword evidence="1" id="KW-0433">Leucine-rich repeat</keyword>
<dbReference type="Pfam" id="PF25019">
    <property type="entry name" value="LRR_R13L1-DRL21"/>
    <property type="match status" value="1"/>
</dbReference>
<evidence type="ECO:0000256" key="1">
    <source>
        <dbReference type="ARBA" id="ARBA00022614"/>
    </source>
</evidence>
<dbReference type="InterPro" id="IPR042197">
    <property type="entry name" value="Apaf_helical"/>
</dbReference>
<dbReference type="PRINTS" id="PR00364">
    <property type="entry name" value="DISEASERSIST"/>
</dbReference>
<dbReference type="Gene3D" id="1.20.5.4130">
    <property type="match status" value="1"/>
</dbReference>
<dbReference type="Gene3D" id="1.10.8.430">
    <property type="entry name" value="Helical domain of apoptotic protease-activating factors"/>
    <property type="match status" value="1"/>
</dbReference>
<dbReference type="InterPro" id="IPR057135">
    <property type="entry name" value="At4g27190-like_LRR"/>
</dbReference>
<proteinExistence type="predicted"/>
<dbReference type="SUPFAM" id="SSF52540">
    <property type="entry name" value="P-loop containing nucleoside triphosphate hydrolases"/>
    <property type="match status" value="1"/>
</dbReference>
<dbReference type="Pfam" id="PF18052">
    <property type="entry name" value="Rx_N"/>
    <property type="match status" value="1"/>
</dbReference>
<dbReference type="EMBL" id="CP126660">
    <property type="protein sequence ID" value="WKA01535.1"/>
    <property type="molecule type" value="Genomic_DNA"/>
</dbReference>
<dbReference type="InterPro" id="IPR058922">
    <property type="entry name" value="WHD_DRP"/>
</dbReference>
<dbReference type="InterPro" id="IPR032675">
    <property type="entry name" value="LRR_dom_sf"/>
</dbReference>
<gene>
    <name evidence="11" type="ORF">VitviT2T_019814</name>
</gene>
<evidence type="ECO:0000259" key="8">
    <source>
        <dbReference type="Pfam" id="PF23247"/>
    </source>
</evidence>
<feature type="domain" description="Disease resistance N-terminal" evidence="7">
    <location>
        <begin position="41"/>
        <end position="87"/>
    </location>
</feature>
<accession>A0ABY9D239</accession>